<accession>A0A0C2MLY1</accession>
<organism evidence="3 4">
    <name type="scientific">Thelohanellus kitauei</name>
    <name type="common">Myxosporean</name>
    <dbReference type="NCBI Taxonomy" id="669202"/>
    <lineage>
        <taxon>Eukaryota</taxon>
        <taxon>Metazoa</taxon>
        <taxon>Cnidaria</taxon>
        <taxon>Myxozoa</taxon>
        <taxon>Myxosporea</taxon>
        <taxon>Bivalvulida</taxon>
        <taxon>Platysporina</taxon>
        <taxon>Myxobolidae</taxon>
        <taxon>Thelohanellus</taxon>
    </lineage>
</organism>
<sequence length="328" mass="37220">MPTKPKDIKLKNVATLAKFKPNGNNFITSHMDGRVRIYEYFESRKPKRRASIKIHPGPVRSFVLDETSQSIFSCCDEKTVRRTDLETIQVMQDYTCENDDLACLYRFSEKILVSTSNDGQLTIFDTLSSKIIKKIDIGETFTCMIGSDGWKTLMYCSSEGFLHAYSLKNWRLLDKSDLQEDEYTCGAIISANKVLFGSSQKGRFCVYNRNEWGNPSDILYTSTSSIDHVEPIDESTLVFTALDGFVGSYHTYPSYLAGYYCKRVPSIITSCSVSTEADLLMISHEDGLSFWSLEQDLLSNTSLKKSSKRQNSNNMINRIQSGNFFSDL</sequence>
<gene>
    <name evidence="3" type="ORF">RF11_05454</name>
</gene>
<dbReference type="PANTHER" id="PTHR44006:SF1">
    <property type="entry name" value="U5 SMALL NUCLEAR RIBONUCLEOPROTEIN 40 KDA PROTEIN"/>
    <property type="match status" value="1"/>
</dbReference>
<dbReference type="GO" id="GO:0003723">
    <property type="term" value="F:RNA binding"/>
    <property type="evidence" value="ECO:0007669"/>
    <property type="project" value="TreeGrafter"/>
</dbReference>
<keyword evidence="2" id="KW-0677">Repeat</keyword>
<dbReference type="Pfam" id="PF00400">
    <property type="entry name" value="WD40"/>
    <property type="match status" value="1"/>
</dbReference>
<dbReference type="Gene3D" id="2.130.10.10">
    <property type="entry name" value="YVTN repeat-like/Quinoprotein amine dehydrogenase"/>
    <property type="match status" value="1"/>
</dbReference>
<protein>
    <submittedName>
        <fullName evidence="3">WD repeat-containing protein 55</fullName>
    </submittedName>
</protein>
<dbReference type="SMART" id="SM00320">
    <property type="entry name" value="WD40"/>
    <property type="match status" value="4"/>
</dbReference>
<dbReference type="GO" id="GO:0071013">
    <property type="term" value="C:catalytic step 2 spliceosome"/>
    <property type="evidence" value="ECO:0007669"/>
    <property type="project" value="TreeGrafter"/>
</dbReference>
<evidence type="ECO:0000256" key="2">
    <source>
        <dbReference type="ARBA" id="ARBA00022737"/>
    </source>
</evidence>
<evidence type="ECO:0000256" key="1">
    <source>
        <dbReference type="ARBA" id="ARBA00022574"/>
    </source>
</evidence>
<dbReference type="PANTHER" id="PTHR44006">
    <property type="entry name" value="U5 SMALL NUCLEAR RIBONUCLEOPROTEIN 40 KDA PROTEIN"/>
    <property type="match status" value="1"/>
</dbReference>
<keyword evidence="4" id="KW-1185">Reference proteome</keyword>
<dbReference type="InterPro" id="IPR036322">
    <property type="entry name" value="WD40_repeat_dom_sf"/>
</dbReference>
<dbReference type="InterPro" id="IPR015943">
    <property type="entry name" value="WD40/YVTN_repeat-like_dom_sf"/>
</dbReference>
<dbReference type="SUPFAM" id="SSF50978">
    <property type="entry name" value="WD40 repeat-like"/>
    <property type="match status" value="1"/>
</dbReference>
<proteinExistence type="predicted"/>
<dbReference type="EMBL" id="JWZT01002890">
    <property type="protein sequence ID" value="KII68211.1"/>
    <property type="molecule type" value="Genomic_DNA"/>
</dbReference>
<evidence type="ECO:0000313" key="3">
    <source>
        <dbReference type="EMBL" id="KII68211.1"/>
    </source>
</evidence>
<dbReference type="InterPro" id="IPR001680">
    <property type="entry name" value="WD40_rpt"/>
</dbReference>
<name>A0A0C2MLY1_THEKT</name>
<dbReference type="InterPro" id="IPR052234">
    <property type="entry name" value="U5_snRNP_Component"/>
</dbReference>
<keyword evidence="1" id="KW-0853">WD repeat</keyword>
<comment type="caution">
    <text evidence="3">The sequence shown here is derived from an EMBL/GenBank/DDBJ whole genome shotgun (WGS) entry which is preliminary data.</text>
</comment>
<dbReference type="OMA" id="MITINNS"/>
<reference evidence="3 4" key="1">
    <citation type="journal article" date="2014" name="Genome Biol. Evol.">
        <title>The genome of the myxosporean Thelohanellus kitauei shows adaptations to nutrient acquisition within its fish host.</title>
        <authorList>
            <person name="Yang Y."/>
            <person name="Xiong J."/>
            <person name="Zhou Z."/>
            <person name="Huo F."/>
            <person name="Miao W."/>
            <person name="Ran C."/>
            <person name="Liu Y."/>
            <person name="Zhang J."/>
            <person name="Feng J."/>
            <person name="Wang M."/>
            <person name="Wang M."/>
            <person name="Wang L."/>
            <person name="Yao B."/>
        </authorList>
    </citation>
    <scope>NUCLEOTIDE SEQUENCE [LARGE SCALE GENOMIC DNA]</scope>
    <source>
        <strain evidence="3">Wuqing</strain>
    </source>
</reference>
<dbReference type="AlphaFoldDB" id="A0A0C2MLY1"/>
<dbReference type="OrthoDB" id="2288928at2759"/>
<dbReference type="Proteomes" id="UP000031668">
    <property type="component" value="Unassembled WGS sequence"/>
</dbReference>
<evidence type="ECO:0000313" key="4">
    <source>
        <dbReference type="Proteomes" id="UP000031668"/>
    </source>
</evidence>